<dbReference type="RefSeq" id="WP_017519899.1">
    <property type="nucleotide sequence ID" value="NZ_CP049142.1"/>
</dbReference>
<dbReference type="KEGG" id="pnt:G5B91_35405"/>
<evidence type="ECO:0000313" key="2">
    <source>
        <dbReference type="Proteomes" id="UP000501063"/>
    </source>
</evidence>
<organism evidence="1 2">
    <name type="scientific">Pseudomonas nitroreducens</name>
    <dbReference type="NCBI Taxonomy" id="46680"/>
    <lineage>
        <taxon>Bacteria</taxon>
        <taxon>Pseudomonadati</taxon>
        <taxon>Pseudomonadota</taxon>
        <taxon>Gammaproteobacteria</taxon>
        <taxon>Pseudomonadales</taxon>
        <taxon>Pseudomonadaceae</taxon>
        <taxon>Pseudomonas</taxon>
    </lineage>
</organism>
<gene>
    <name evidence="1" type="ORF">G5B91_35405</name>
</gene>
<dbReference type="EMBL" id="CP049142">
    <property type="protein sequence ID" value="QIE91614.1"/>
    <property type="molecule type" value="Genomic_DNA"/>
</dbReference>
<dbReference type="AlphaFoldDB" id="A0A6G6J8P0"/>
<sequence>MSTNHRTRMRDQAESVRLLLGDGQPLDADQSGLSANVREMVRESLSRHEALTAVFSELDRVGVGLTVKHWSGNQWAIFLPDASSPGKFRYQVFMANGWVSHFTFQTLDEAVSDAFDSGFRTVAPPETLDQVASTVEWMKGCDRLELITQHNRGEISYSEMLDQFQQVDAKYASAA</sequence>
<geneLocation type="plasmid" evidence="2">
    <name>ppnihbp1_1</name>
</geneLocation>
<evidence type="ECO:0000313" key="1">
    <source>
        <dbReference type="EMBL" id="QIE91614.1"/>
    </source>
</evidence>
<dbReference type="Proteomes" id="UP000501063">
    <property type="component" value="Plasmid pPniHBP1_1"/>
</dbReference>
<name>A0A6G6J8P0_PSENT</name>
<protein>
    <submittedName>
        <fullName evidence="1">Uncharacterized protein</fullName>
    </submittedName>
</protein>
<reference evidence="1 2" key="1">
    <citation type="submission" date="2020-02" db="EMBL/GenBank/DDBJ databases">
        <title>Integrative conjugative elements (ICEs) and plasmids drive adaptation of Pseudomonas nitroreducens strain HBP1 to wastewater environment.</title>
        <authorList>
            <person name="Sentchilo V."/>
            <person name="Carraro N."/>
            <person name="Bertelli C."/>
            <person name="van der Meer J.R."/>
        </authorList>
    </citation>
    <scope>NUCLEOTIDE SEQUENCE [LARGE SCALE GENOMIC DNA]</scope>
    <source>
        <strain evidence="1 2">HBP1</strain>
        <plasmid evidence="2">ppnihbp1_1</plasmid>
    </source>
</reference>
<accession>A0A6G6J8P0</accession>
<keyword evidence="1" id="KW-0614">Plasmid</keyword>
<proteinExistence type="predicted"/>